<dbReference type="EMBL" id="JAFICZ010000001">
    <property type="protein sequence ID" value="MBP1298239.1"/>
    <property type="molecule type" value="Genomic_DNA"/>
</dbReference>
<reference evidence="2" key="1">
    <citation type="submission" date="2021-02" db="EMBL/GenBank/DDBJ databases">
        <title>Genomic Encyclopedia of Type Strains, Phase IV (KMG-V): Genome sequencing to study the core and pangenomes of soil and plant-associated prokaryotes.</title>
        <authorList>
            <person name="Whitman W."/>
        </authorList>
    </citation>
    <scope>NUCLEOTIDE SEQUENCE</scope>
    <source>
        <strain evidence="2">USDA 406</strain>
    </source>
</reference>
<dbReference type="Proteomes" id="UP001565471">
    <property type="component" value="Unassembled WGS sequence"/>
</dbReference>
<protein>
    <submittedName>
        <fullName evidence="2">Uncharacterized protein</fullName>
    </submittedName>
</protein>
<gene>
    <name evidence="3" type="ORF">ABIF29_003004</name>
    <name evidence="2" type="ORF">JOH49_007992</name>
</gene>
<dbReference type="AlphaFoldDB" id="A0A4Y3Z5Z4"/>
<accession>A0A4Y3Z5Z4</accession>
<keyword evidence="1" id="KW-0812">Transmembrane</keyword>
<name>A0A4Y3Z5Z4_BRAEL</name>
<comment type="caution">
    <text evidence="2">The sequence shown here is derived from an EMBL/GenBank/DDBJ whole genome shotgun (WGS) entry which is preliminary data.</text>
</comment>
<evidence type="ECO:0000313" key="2">
    <source>
        <dbReference type="EMBL" id="MBP1298239.1"/>
    </source>
</evidence>
<organism evidence="2 4">
    <name type="scientific">Bradyrhizobium elkanii</name>
    <dbReference type="NCBI Taxonomy" id="29448"/>
    <lineage>
        <taxon>Bacteria</taxon>
        <taxon>Pseudomonadati</taxon>
        <taxon>Pseudomonadota</taxon>
        <taxon>Alphaproteobacteria</taxon>
        <taxon>Hyphomicrobiales</taxon>
        <taxon>Nitrobacteraceae</taxon>
        <taxon>Bradyrhizobium</taxon>
    </lineage>
</organism>
<keyword evidence="1" id="KW-0472">Membrane</keyword>
<feature type="transmembrane region" description="Helical" evidence="1">
    <location>
        <begin position="6"/>
        <end position="25"/>
    </location>
</feature>
<sequence>MNAFEVFAIYLAPFVVIAIAIRLLMKRHAVDLPDVQKQAGSAPKRRFLLGAWRSD</sequence>
<evidence type="ECO:0000313" key="3">
    <source>
        <dbReference type="EMBL" id="MEY9316205.1"/>
    </source>
</evidence>
<dbReference type="GeneID" id="92955398"/>
<proteinExistence type="predicted"/>
<dbReference type="RefSeq" id="WP_016846528.1">
    <property type="nucleotide sequence ID" value="NZ_BJNL01000001.1"/>
</dbReference>
<keyword evidence="5" id="KW-1185">Reference proteome</keyword>
<reference evidence="3 5" key="2">
    <citation type="submission" date="2024-07" db="EMBL/GenBank/DDBJ databases">
        <title>Genomic Encyclopedia of Type Strains, Phase V (KMG-V): Genome sequencing to study the core and pangenomes of soil and plant-associated prokaryotes.</title>
        <authorList>
            <person name="Whitman W."/>
        </authorList>
    </citation>
    <scope>NUCLEOTIDE SEQUENCE [LARGE SCALE GENOMIC DNA]</scope>
    <source>
        <strain evidence="3 5">USDA 415</strain>
    </source>
</reference>
<evidence type="ECO:0000313" key="5">
    <source>
        <dbReference type="Proteomes" id="UP001565471"/>
    </source>
</evidence>
<dbReference type="EMBL" id="JBGBZA010000002">
    <property type="protein sequence ID" value="MEY9316205.1"/>
    <property type="molecule type" value="Genomic_DNA"/>
</dbReference>
<evidence type="ECO:0000313" key="4">
    <source>
        <dbReference type="Proteomes" id="UP000673383"/>
    </source>
</evidence>
<keyword evidence="1" id="KW-1133">Transmembrane helix</keyword>
<dbReference type="Proteomes" id="UP000673383">
    <property type="component" value="Unassembled WGS sequence"/>
</dbReference>
<evidence type="ECO:0000256" key="1">
    <source>
        <dbReference type="SAM" id="Phobius"/>
    </source>
</evidence>